<protein>
    <recommendedName>
        <fullName evidence="2">DUF6593 domain-containing protein</fullName>
    </recommendedName>
</protein>
<feature type="compositionally biased region" description="Polar residues" evidence="1">
    <location>
        <begin position="135"/>
        <end position="150"/>
    </location>
</feature>
<dbReference type="InterPro" id="IPR046528">
    <property type="entry name" value="DUF6593"/>
</dbReference>
<feature type="region of interest" description="Disordered" evidence="1">
    <location>
        <begin position="134"/>
        <end position="156"/>
    </location>
</feature>
<evidence type="ECO:0000259" key="2">
    <source>
        <dbReference type="Pfam" id="PF20236"/>
    </source>
</evidence>
<dbReference type="Pfam" id="PF20236">
    <property type="entry name" value="DUF6593"/>
    <property type="match status" value="1"/>
</dbReference>
<feature type="region of interest" description="Disordered" evidence="1">
    <location>
        <begin position="294"/>
        <end position="315"/>
    </location>
</feature>
<sequence>MCICTNIRQIHHLHGFILYSIFTTSSTYSSVSKADMHLYLSTSSPWNSTYSDDKGKLLYKVECTWRIGSRNAAIYRALPDLSLPTSERQLWEERHYLETHPSWSDHPELEGQGSGSPVDDLILEERRTSYDSNHELTFSSSGTGNQSPAHSNHEDDHPFFVEKHWAHFADVEFHTIHSTILRIAGEENKASEMFQKEGWSWFGRNRAFNAPDGTRYRWELDQRCARLYRVPSGSQSPPPLRNSVEALVAEFIPAKWDARRRRRTPPSLEILPTAEHLADRILVTLIYVEKLRSERETDHPQGGRPSYAARSGAAV</sequence>
<name>A0A5C3KW60_COPMA</name>
<accession>A0A5C3KW60</accession>
<gene>
    <name evidence="3" type="ORF">FA15DRAFT_669405</name>
</gene>
<dbReference type="Proteomes" id="UP000307440">
    <property type="component" value="Unassembled WGS sequence"/>
</dbReference>
<keyword evidence="4" id="KW-1185">Reference proteome</keyword>
<dbReference type="EMBL" id="ML210197">
    <property type="protein sequence ID" value="TFK24672.1"/>
    <property type="molecule type" value="Genomic_DNA"/>
</dbReference>
<dbReference type="OrthoDB" id="3360976at2759"/>
<evidence type="ECO:0000313" key="3">
    <source>
        <dbReference type="EMBL" id="TFK24672.1"/>
    </source>
</evidence>
<feature type="domain" description="DUF6593" evidence="2">
    <location>
        <begin position="168"/>
        <end position="293"/>
    </location>
</feature>
<organism evidence="3 4">
    <name type="scientific">Coprinopsis marcescibilis</name>
    <name type="common">Agaric fungus</name>
    <name type="synonym">Psathyrella marcescibilis</name>
    <dbReference type="NCBI Taxonomy" id="230819"/>
    <lineage>
        <taxon>Eukaryota</taxon>
        <taxon>Fungi</taxon>
        <taxon>Dikarya</taxon>
        <taxon>Basidiomycota</taxon>
        <taxon>Agaricomycotina</taxon>
        <taxon>Agaricomycetes</taxon>
        <taxon>Agaricomycetidae</taxon>
        <taxon>Agaricales</taxon>
        <taxon>Agaricineae</taxon>
        <taxon>Psathyrellaceae</taxon>
        <taxon>Coprinopsis</taxon>
    </lineage>
</organism>
<evidence type="ECO:0000313" key="4">
    <source>
        <dbReference type="Proteomes" id="UP000307440"/>
    </source>
</evidence>
<evidence type="ECO:0000256" key="1">
    <source>
        <dbReference type="SAM" id="MobiDB-lite"/>
    </source>
</evidence>
<reference evidence="3 4" key="1">
    <citation type="journal article" date="2019" name="Nat. Ecol. Evol.">
        <title>Megaphylogeny resolves global patterns of mushroom evolution.</title>
        <authorList>
            <person name="Varga T."/>
            <person name="Krizsan K."/>
            <person name="Foldi C."/>
            <person name="Dima B."/>
            <person name="Sanchez-Garcia M."/>
            <person name="Sanchez-Ramirez S."/>
            <person name="Szollosi G.J."/>
            <person name="Szarkandi J.G."/>
            <person name="Papp V."/>
            <person name="Albert L."/>
            <person name="Andreopoulos W."/>
            <person name="Angelini C."/>
            <person name="Antonin V."/>
            <person name="Barry K.W."/>
            <person name="Bougher N.L."/>
            <person name="Buchanan P."/>
            <person name="Buyck B."/>
            <person name="Bense V."/>
            <person name="Catcheside P."/>
            <person name="Chovatia M."/>
            <person name="Cooper J."/>
            <person name="Damon W."/>
            <person name="Desjardin D."/>
            <person name="Finy P."/>
            <person name="Geml J."/>
            <person name="Haridas S."/>
            <person name="Hughes K."/>
            <person name="Justo A."/>
            <person name="Karasinski D."/>
            <person name="Kautmanova I."/>
            <person name="Kiss B."/>
            <person name="Kocsube S."/>
            <person name="Kotiranta H."/>
            <person name="LaButti K.M."/>
            <person name="Lechner B.E."/>
            <person name="Liimatainen K."/>
            <person name="Lipzen A."/>
            <person name="Lukacs Z."/>
            <person name="Mihaltcheva S."/>
            <person name="Morgado L.N."/>
            <person name="Niskanen T."/>
            <person name="Noordeloos M.E."/>
            <person name="Ohm R.A."/>
            <person name="Ortiz-Santana B."/>
            <person name="Ovrebo C."/>
            <person name="Racz N."/>
            <person name="Riley R."/>
            <person name="Savchenko A."/>
            <person name="Shiryaev A."/>
            <person name="Soop K."/>
            <person name="Spirin V."/>
            <person name="Szebenyi C."/>
            <person name="Tomsovsky M."/>
            <person name="Tulloss R.E."/>
            <person name="Uehling J."/>
            <person name="Grigoriev I.V."/>
            <person name="Vagvolgyi C."/>
            <person name="Papp T."/>
            <person name="Martin F.M."/>
            <person name="Miettinen O."/>
            <person name="Hibbett D.S."/>
            <person name="Nagy L.G."/>
        </authorList>
    </citation>
    <scope>NUCLEOTIDE SEQUENCE [LARGE SCALE GENOMIC DNA]</scope>
    <source>
        <strain evidence="3 4">CBS 121175</strain>
    </source>
</reference>
<proteinExistence type="predicted"/>
<dbReference type="STRING" id="230819.A0A5C3KW60"/>
<dbReference type="AlphaFoldDB" id="A0A5C3KW60"/>